<dbReference type="Pfam" id="PF04479">
    <property type="entry name" value="RTA1"/>
    <property type="match status" value="1"/>
</dbReference>
<organism evidence="6 7">
    <name type="scientific">Penicillium decumbens</name>
    <dbReference type="NCBI Taxonomy" id="69771"/>
    <lineage>
        <taxon>Eukaryota</taxon>
        <taxon>Fungi</taxon>
        <taxon>Dikarya</taxon>
        <taxon>Ascomycota</taxon>
        <taxon>Pezizomycotina</taxon>
        <taxon>Eurotiomycetes</taxon>
        <taxon>Eurotiomycetidae</taxon>
        <taxon>Eurotiales</taxon>
        <taxon>Aspergillaceae</taxon>
        <taxon>Penicillium</taxon>
    </lineage>
</organism>
<dbReference type="Proteomes" id="UP000191522">
    <property type="component" value="Unassembled WGS sequence"/>
</dbReference>
<evidence type="ECO:0000313" key="7">
    <source>
        <dbReference type="Proteomes" id="UP000191522"/>
    </source>
</evidence>
<evidence type="ECO:0000256" key="5">
    <source>
        <dbReference type="SAM" id="Phobius"/>
    </source>
</evidence>
<feature type="transmembrane region" description="Helical" evidence="5">
    <location>
        <begin position="163"/>
        <end position="182"/>
    </location>
</feature>
<keyword evidence="2 5" id="KW-0812">Transmembrane</keyword>
<keyword evidence="3 5" id="KW-1133">Transmembrane helix</keyword>
<evidence type="ECO:0000256" key="4">
    <source>
        <dbReference type="ARBA" id="ARBA00023136"/>
    </source>
</evidence>
<comment type="caution">
    <text evidence="6">The sequence shown here is derived from an EMBL/GenBank/DDBJ whole genome shotgun (WGS) entry which is preliminary data.</text>
</comment>
<dbReference type="InterPro" id="IPR007568">
    <property type="entry name" value="RTA1"/>
</dbReference>
<feature type="transmembrane region" description="Helical" evidence="5">
    <location>
        <begin position="121"/>
        <end position="143"/>
    </location>
</feature>
<dbReference type="AlphaFoldDB" id="A0A1V6PFV7"/>
<dbReference type="EMBL" id="MDYL01000005">
    <property type="protein sequence ID" value="OQD75894.1"/>
    <property type="molecule type" value="Genomic_DNA"/>
</dbReference>
<feature type="transmembrane region" description="Helical" evidence="5">
    <location>
        <begin position="242"/>
        <end position="262"/>
    </location>
</feature>
<evidence type="ECO:0000256" key="3">
    <source>
        <dbReference type="ARBA" id="ARBA00022989"/>
    </source>
</evidence>
<dbReference type="PANTHER" id="PTHR31465:SF13">
    <property type="entry name" value="RTA1 DOMAIN PROTEIN-RELATED"/>
    <property type="match status" value="1"/>
</dbReference>
<evidence type="ECO:0000313" key="6">
    <source>
        <dbReference type="EMBL" id="OQD75894.1"/>
    </source>
</evidence>
<name>A0A1V6PFV7_PENDC</name>
<dbReference type="PANTHER" id="PTHR31465">
    <property type="entry name" value="PROTEIN RTA1-RELATED"/>
    <property type="match status" value="1"/>
</dbReference>
<comment type="subcellular location">
    <subcellularLocation>
        <location evidence="1">Membrane</location>
        <topology evidence="1">Multi-pass membrane protein</topology>
    </subcellularLocation>
</comment>
<dbReference type="OMA" id="CTLITVR"/>
<keyword evidence="4 5" id="KW-0472">Membrane</keyword>
<feature type="transmembrane region" description="Helical" evidence="5">
    <location>
        <begin position="77"/>
        <end position="101"/>
    </location>
</feature>
<gene>
    <name evidence="6" type="ORF">PENDEC_c005G02280</name>
</gene>
<keyword evidence="7" id="KW-1185">Reference proteome</keyword>
<sequence length="346" mass="38661">MIDERSYQPGSLWFYAPNKGAPIAFAILFAISGATHFYQTFRYKSWKVTGLLPWSALLFTAGFIMRTIGAFGQWGNIPVYISSTVLLLAGPPVYETANYLILGRMLYYIPYHSPIHPGRVFTTFIALAAAIEAITANGAVRVASADSTVSEQNTGKSLLKAALIMQIALMVGFVALAGRFHLNCSKGGVMNGKIKRTLIVLYTSCALITIRTIYRTVEYFTAASLNAYTDIQHISPILKQEWFFWFFEAVFMYSNTTLLNIFHPMSVLPRSNKVYLAMDGVTEIEGPGYDDHRHKLLTIIDPFDVYGLITKRGKQEKYWELARLTGAGEDREVIGRTDNGRPTTVT</sequence>
<dbReference type="OrthoDB" id="3358017at2759"/>
<protein>
    <recommendedName>
        <fullName evidence="8">RTA1 domain protein</fullName>
    </recommendedName>
</protein>
<feature type="transmembrane region" description="Helical" evidence="5">
    <location>
        <begin position="51"/>
        <end position="71"/>
    </location>
</feature>
<evidence type="ECO:0000256" key="2">
    <source>
        <dbReference type="ARBA" id="ARBA00022692"/>
    </source>
</evidence>
<evidence type="ECO:0008006" key="8">
    <source>
        <dbReference type="Google" id="ProtNLM"/>
    </source>
</evidence>
<dbReference type="STRING" id="69771.A0A1V6PFV7"/>
<accession>A0A1V6PFV7</accession>
<feature type="transmembrane region" description="Helical" evidence="5">
    <location>
        <begin position="20"/>
        <end position="39"/>
    </location>
</feature>
<evidence type="ECO:0000256" key="1">
    <source>
        <dbReference type="ARBA" id="ARBA00004141"/>
    </source>
</evidence>
<reference evidence="7" key="1">
    <citation type="journal article" date="2017" name="Nat. Microbiol.">
        <title>Global analysis of biosynthetic gene clusters reveals vast potential of secondary metabolite production in Penicillium species.</title>
        <authorList>
            <person name="Nielsen J.C."/>
            <person name="Grijseels S."/>
            <person name="Prigent S."/>
            <person name="Ji B."/>
            <person name="Dainat J."/>
            <person name="Nielsen K.F."/>
            <person name="Frisvad J.C."/>
            <person name="Workman M."/>
            <person name="Nielsen J."/>
        </authorList>
    </citation>
    <scope>NUCLEOTIDE SEQUENCE [LARGE SCALE GENOMIC DNA]</scope>
    <source>
        <strain evidence="7">IBT 11843</strain>
    </source>
</reference>
<feature type="transmembrane region" description="Helical" evidence="5">
    <location>
        <begin position="194"/>
        <end position="214"/>
    </location>
</feature>
<proteinExistence type="predicted"/>
<dbReference type="GO" id="GO:0016020">
    <property type="term" value="C:membrane"/>
    <property type="evidence" value="ECO:0007669"/>
    <property type="project" value="UniProtKB-SubCell"/>
</dbReference>